<dbReference type="AlphaFoldDB" id="A0A814C1Q5"/>
<keyword evidence="2" id="KW-1185">Reference proteome</keyword>
<reference evidence="1" key="1">
    <citation type="submission" date="2021-02" db="EMBL/GenBank/DDBJ databases">
        <authorList>
            <person name="Nowell W R."/>
        </authorList>
    </citation>
    <scope>NUCLEOTIDE SEQUENCE</scope>
    <source>
        <strain evidence="1">Ploen Becks lab</strain>
    </source>
</reference>
<gene>
    <name evidence="1" type="ORF">OXX778_LOCUS13144</name>
</gene>
<evidence type="ECO:0000313" key="1">
    <source>
        <dbReference type="EMBL" id="CAF0935620.1"/>
    </source>
</evidence>
<proteinExistence type="predicted"/>
<sequence length="95" mass="11151">MNSDENKEIVNDHNDCNIVQETDNVKVYSIFTSYEANNSHYDSESNNDHYESESINDQYESESNNFNTLFDNFDEDNFSEEPIDVNLSMKIFTNQ</sequence>
<organism evidence="1 2">
    <name type="scientific">Brachionus calyciflorus</name>
    <dbReference type="NCBI Taxonomy" id="104777"/>
    <lineage>
        <taxon>Eukaryota</taxon>
        <taxon>Metazoa</taxon>
        <taxon>Spiralia</taxon>
        <taxon>Gnathifera</taxon>
        <taxon>Rotifera</taxon>
        <taxon>Eurotatoria</taxon>
        <taxon>Monogononta</taxon>
        <taxon>Pseudotrocha</taxon>
        <taxon>Ploima</taxon>
        <taxon>Brachionidae</taxon>
        <taxon>Brachionus</taxon>
    </lineage>
</organism>
<dbReference type="EMBL" id="CAJNOC010002478">
    <property type="protein sequence ID" value="CAF0935620.1"/>
    <property type="molecule type" value="Genomic_DNA"/>
</dbReference>
<name>A0A814C1Q5_9BILA</name>
<accession>A0A814C1Q5</accession>
<dbReference type="Proteomes" id="UP000663879">
    <property type="component" value="Unassembled WGS sequence"/>
</dbReference>
<evidence type="ECO:0000313" key="2">
    <source>
        <dbReference type="Proteomes" id="UP000663879"/>
    </source>
</evidence>
<protein>
    <submittedName>
        <fullName evidence="1">Uncharacterized protein</fullName>
    </submittedName>
</protein>
<comment type="caution">
    <text evidence="1">The sequence shown here is derived from an EMBL/GenBank/DDBJ whole genome shotgun (WGS) entry which is preliminary data.</text>
</comment>